<accession>A0AAC8Q5H9</accession>
<organism evidence="2 3">
    <name type="scientific">Archangium gephyra</name>
    <dbReference type="NCBI Taxonomy" id="48"/>
    <lineage>
        <taxon>Bacteria</taxon>
        <taxon>Pseudomonadati</taxon>
        <taxon>Myxococcota</taxon>
        <taxon>Myxococcia</taxon>
        <taxon>Myxococcales</taxon>
        <taxon>Cystobacterineae</taxon>
        <taxon>Archangiaceae</taxon>
        <taxon>Archangium</taxon>
    </lineage>
</organism>
<evidence type="ECO:0000313" key="3">
    <source>
        <dbReference type="Proteomes" id="UP000035579"/>
    </source>
</evidence>
<evidence type="ECO:0000313" key="2">
    <source>
        <dbReference type="EMBL" id="AKJ01400.1"/>
    </source>
</evidence>
<dbReference type="AlphaFoldDB" id="A0AAC8Q5H9"/>
<name>A0AAC8Q5H9_9BACT</name>
<reference evidence="2 3" key="1">
    <citation type="submission" date="2015-05" db="EMBL/GenBank/DDBJ databases">
        <title>Genome assembly of Archangium gephyra DSM 2261.</title>
        <authorList>
            <person name="Sharma G."/>
            <person name="Subramanian S."/>
        </authorList>
    </citation>
    <scope>NUCLEOTIDE SEQUENCE [LARGE SCALE GENOMIC DNA]</scope>
    <source>
        <strain evidence="2 3">DSM 2261</strain>
    </source>
</reference>
<feature type="region of interest" description="Disordered" evidence="1">
    <location>
        <begin position="29"/>
        <end position="48"/>
    </location>
</feature>
<dbReference type="EMBL" id="CP011509">
    <property type="protein sequence ID" value="AKJ01400.1"/>
    <property type="molecule type" value="Genomic_DNA"/>
</dbReference>
<proteinExistence type="predicted"/>
<dbReference type="KEGG" id="age:AA314_03026"/>
<gene>
    <name evidence="2" type="ORF">AA314_03026</name>
</gene>
<dbReference type="Proteomes" id="UP000035579">
    <property type="component" value="Chromosome"/>
</dbReference>
<sequence length="48" mass="5243">MKDEAKETPKTMGFEPLVILQPSLLLGEHAKSRPGERAAIVPRGCSRP</sequence>
<protein>
    <submittedName>
        <fullName evidence="2">Nucleoside-diphosphate-sugar epimerase</fullName>
    </submittedName>
</protein>
<evidence type="ECO:0000256" key="1">
    <source>
        <dbReference type="SAM" id="MobiDB-lite"/>
    </source>
</evidence>